<dbReference type="Proteomes" id="UP000231267">
    <property type="component" value="Unassembled WGS sequence"/>
</dbReference>
<evidence type="ECO:0000313" key="2">
    <source>
        <dbReference type="EMBL" id="PIW66722.1"/>
    </source>
</evidence>
<dbReference type="InterPro" id="IPR012902">
    <property type="entry name" value="N_methyl_site"/>
</dbReference>
<dbReference type="EMBL" id="PFGP01000032">
    <property type="protein sequence ID" value="PIW66722.1"/>
    <property type="molecule type" value="Genomic_DNA"/>
</dbReference>
<reference evidence="2 3" key="1">
    <citation type="submission" date="2017-09" db="EMBL/GenBank/DDBJ databases">
        <title>Depth-based differentiation of microbial function through sediment-hosted aquifers and enrichment of novel symbionts in the deep terrestrial subsurface.</title>
        <authorList>
            <person name="Probst A.J."/>
            <person name="Ladd B."/>
            <person name="Jarett J.K."/>
            <person name="Geller-Mcgrath D.E."/>
            <person name="Sieber C.M."/>
            <person name="Emerson J.B."/>
            <person name="Anantharaman K."/>
            <person name="Thomas B.C."/>
            <person name="Malmstrom R."/>
            <person name="Stieglmeier M."/>
            <person name="Klingl A."/>
            <person name="Woyke T."/>
            <person name="Ryan C.M."/>
            <person name="Banfield J.F."/>
        </authorList>
    </citation>
    <scope>NUCLEOTIDE SEQUENCE [LARGE SCALE GENOMIC DNA]</scope>
    <source>
        <strain evidence="2">CG12_big_fil_rev_8_21_14_0_65_43_15</strain>
    </source>
</reference>
<sequence>MKKKGFTIIELVITITVLAAMGWMGVSAMLSGIDAWSNFIQRKELVLQGKMSLNRMTREIRMIKDLTSVITADSAVFELIDVNNVNITYSLNSGALERTEDAVTNTLATGASSLSFTYYDADNSIIISPVVAPSETDIRRVRINMSLAKNLDIVLNLRSDVKPRNLE</sequence>
<organism evidence="2 3">
    <name type="scientific">Candidatus Taenaricola geysiri</name>
    <dbReference type="NCBI Taxonomy" id="1974752"/>
    <lineage>
        <taxon>Bacteria</taxon>
        <taxon>Pseudomonadati</taxon>
        <taxon>Candidatus Omnitrophota</taxon>
        <taxon>Candidatus Taenaricola</taxon>
    </lineage>
</organism>
<protein>
    <recommendedName>
        <fullName evidence="4">Prepilin-type N-terminal cleavage/methylation domain-containing protein</fullName>
    </recommendedName>
</protein>
<proteinExistence type="predicted"/>
<gene>
    <name evidence="2" type="ORF">COW11_01855</name>
</gene>
<keyword evidence="1" id="KW-0472">Membrane</keyword>
<dbReference type="NCBIfam" id="TIGR02532">
    <property type="entry name" value="IV_pilin_GFxxxE"/>
    <property type="match status" value="1"/>
</dbReference>
<comment type="caution">
    <text evidence="2">The sequence shown here is derived from an EMBL/GenBank/DDBJ whole genome shotgun (WGS) entry which is preliminary data.</text>
</comment>
<name>A0A2J0LFU6_9BACT</name>
<keyword evidence="1" id="KW-0812">Transmembrane</keyword>
<evidence type="ECO:0000256" key="1">
    <source>
        <dbReference type="SAM" id="Phobius"/>
    </source>
</evidence>
<evidence type="ECO:0000313" key="3">
    <source>
        <dbReference type="Proteomes" id="UP000231267"/>
    </source>
</evidence>
<keyword evidence="1" id="KW-1133">Transmembrane helix</keyword>
<feature type="transmembrane region" description="Helical" evidence="1">
    <location>
        <begin position="12"/>
        <end position="33"/>
    </location>
</feature>
<dbReference type="AlphaFoldDB" id="A0A2J0LFU6"/>
<accession>A0A2J0LFU6</accession>
<dbReference type="Pfam" id="PF07963">
    <property type="entry name" value="N_methyl"/>
    <property type="match status" value="1"/>
</dbReference>
<evidence type="ECO:0008006" key="4">
    <source>
        <dbReference type="Google" id="ProtNLM"/>
    </source>
</evidence>